<dbReference type="Proteomes" id="UP001153678">
    <property type="component" value="Unassembled WGS sequence"/>
</dbReference>
<evidence type="ECO:0000256" key="1">
    <source>
        <dbReference type="SAM" id="MobiDB-lite"/>
    </source>
</evidence>
<comment type="caution">
    <text evidence="2">The sequence shown here is derived from an EMBL/GenBank/DDBJ whole genome shotgun (WGS) entry which is preliminary data.</text>
</comment>
<protein>
    <submittedName>
        <fullName evidence="2">12767_t:CDS:1</fullName>
    </submittedName>
</protein>
<reference evidence="2" key="1">
    <citation type="submission" date="2022-08" db="EMBL/GenBank/DDBJ databases">
        <authorList>
            <person name="Kallberg Y."/>
            <person name="Tangrot J."/>
            <person name="Rosling A."/>
        </authorList>
    </citation>
    <scope>NUCLEOTIDE SEQUENCE</scope>
    <source>
        <strain evidence="2">Wild A</strain>
    </source>
</reference>
<sequence>MTSLPLNTRLKLRFQSWIDIKLAGHKAKITEPKAKNPRTYKRQTNLQKANNPTKSKPYKKQTTLQKAENYGTANLQK</sequence>
<dbReference type="AlphaFoldDB" id="A0A9W4SMG9"/>
<feature type="compositionally biased region" description="Polar residues" evidence="1">
    <location>
        <begin position="42"/>
        <end position="77"/>
    </location>
</feature>
<keyword evidence="3" id="KW-1185">Reference proteome</keyword>
<accession>A0A9W4SMG9</accession>
<evidence type="ECO:0000313" key="2">
    <source>
        <dbReference type="EMBL" id="CAI2173763.1"/>
    </source>
</evidence>
<name>A0A9W4SMG9_9GLOM</name>
<proteinExistence type="predicted"/>
<evidence type="ECO:0000313" key="3">
    <source>
        <dbReference type="Proteomes" id="UP001153678"/>
    </source>
</evidence>
<organism evidence="2 3">
    <name type="scientific">Funneliformis geosporum</name>
    <dbReference type="NCBI Taxonomy" id="1117311"/>
    <lineage>
        <taxon>Eukaryota</taxon>
        <taxon>Fungi</taxon>
        <taxon>Fungi incertae sedis</taxon>
        <taxon>Mucoromycota</taxon>
        <taxon>Glomeromycotina</taxon>
        <taxon>Glomeromycetes</taxon>
        <taxon>Glomerales</taxon>
        <taxon>Glomeraceae</taxon>
        <taxon>Funneliformis</taxon>
    </lineage>
</organism>
<dbReference type="EMBL" id="CAMKVN010001110">
    <property type="protein sequence ID" value="CAI2173763.1"/>
    <property type="molecule type" value="Genomic_DNA"/>
</dbReference>
<feature type="region of interest" description="Disordered" evidence="1">
    <location>
        <begin position="27"/>
        <end position="77"/>
    </location>
</feature>
<gene>
    <name evidence="2" type="ORF">FWILDA_LOCUS6251</name>
</gene>